<evidence type="ECO:0000313" key="1">
    <source>
        <dbReference type="EMBL" id="MED6275513.1"/>
    </source>
</evidence>
<gene>
    <name evidence="1" type="ORF">CHARACLAT_027243</name>
</gene>
<evidence type="ECO:0000313" key="2">
    <source>
        <dbReference type="Proteomes" id="UP001352852"/>
    </source>
</evidence>
<dbReference type="Proteomes" id="UP001352852">
    <property type="component" value="Unassembled WGS sequence"/>
</dbReference>
<accession>A0ABU7DK94</accession>
<protein>
    <submittedName>
        <fullName evidence="1">Uncharacterized protein</fullName>
    </submittedName>
</protein>
<dbReference type="EMBL" id="JAHUTJ010027997">
    <property type="protein sequence ID" value="MED6275513.1"/>
    <property type="molecule type" value="Genomic_DNA"/>
</dbReference>
<sequence length="101" mass="11565">MYNRANNLESSPGYDEAEIRVIFQIYIHKSLPQNDKKTLSHDTLSFVMRLEGLLAITLKGKTKSGVPDSAHTQTSTRHVQAELNVYDCVCRKHLHMELLHM</sequence>
<name>A0ABU7DK94_9TELE</name>
<comment type="caution">
    <text evidence="1">The sequence shown here is derived from an EMBL/GenBank/DDBJ whole genome shotgun (WGS) entry which is preliminary data.</text>
</comment>
<proteinExistence type="predicted"/>
<organism evidence="1 2">
    <name type="scientific">Characodon lateralis</name>
    <dbReference type="NCBI Taxonomy" id="208331"/>
    <lineage>
        <taxon>Eukaryota</taxon>
        <taxon>Metazoa</taxon>
        <taxon>Chordata</taxon>
        <taxon>Craniata</taxon>
        <taxon>Vertebrata</taxon>
        <taxon>Euteleostomi</taxon>
        <taxon>Actinopterygii</taxon>
        <taxon>Neopterygii</taxon>
        <taxon>Teleostei</taxon>
        <taxon>Neoteleostei</taxon>
        <taxon>Acanthomorphata</taxon>
        <taxon>Ovalentaria</taxon>
        <taxon>Atherinomorphae</taxon>
        <taxon>Cyprinodontiformes</taxon>
        <taxon>Goodeidae</taxon>
        <taxon>Characodon</taxon>
    </lineage>
</organism>
<keyword evidence="2" id="KW-1185">Reference proteome</keyword>
<reference evidence="1 2" key="1">
    <citation type="submission" date="2021-06" db="EMBL/GenBank/DDBJ databases">
        <authorList>
            <person name="Palmer J.M."/>
        </authorList>
    </citation>
    <scope>NUCLEOTIDE SEQUENCE [LARGE SCALE GENOMIC DNA]</scope>
    <source>
        <strain evidence="1 2">CL_MEX2019</strain>
        <tissue evidence="1">Muscle</tissue>
    </source>
</reference>